<evidence type="ECO:0000313" key="2">
    <source>
        <dbReference type="Proteomes" id="UP001732700"/>
    </source>
</evidence>
<dbReference type="EnsemblPlants" id="AVESA.00010b.r2.5DG0971070.1">
    <property type="protein sequence ID" value="AVESA.00010b.r2.5DG0971070.1.CDS"/>
    <property type="gene ID" value="AVESA.00010b.r2.5DG0971070"/>
</dbReference>
<proteinExistence type="predicted"/>
<evidence type="ECO:0000313" key="1">
    <source>
        <dbReference type="EnsemblPlants" id="AVESA.00010b.r2.5DG0971070.1.CDS"/>
    </source>
</evidence>
<accession>A0ACD5YGF0</accession>
<organism evidence="1 2">
    <name type="scientific">Avena sativa</name>
    <name type="common">Oat</name>
    <dbReference type="NCBI Taxonomy" id="4498"/>
    <lineage>
        <taxon>Eukaryota</taxon>
        <taxon>Viridiplantae</taxon>
        <taxon>Streptophyta</taxon>
        <taxon>Embryophyta</taxon>
        <taxon>Tracheophyta</taxon>
        <taxon>Spermatophyta</taxon>
        <taxon>Magnoliopsida</taxon>
        <taxon>Liliopsida</taxon>
        <taxon>Poales</taxon>
        <taxon>Poaceae</taxon>
        <taxon>BOP clade</taxon>
        <taxon>Pooideae</taxon>
        <taxon>Poodae</taxon>
        <taxon>Poeae</taxon>
        <taxon>Poeae Chloroplast Group 1 (Aveneae type)</taxon>
        <taxon>Aveninae</taxon>
        <taxon>Avena</taxon>
    </lineage>
</organism>
<sequence>MSSSSSNSQSSGSDSEEEFGLPVATQPLPTPQLQGLRIRDHVLVVLDYEKENYGLWRRQFLAALANWYNATVTPSTLEIVEERTNTAYTLWRSIRSLFRSNRDARATYLRDEFYSFPQGDLSVVDYTSKLKQMADTLRDLGCRIKERELCHNVLRGLDERLQHAIPHMTRGHLPSFIKLRSFLLLEEQRLARQSRVAAHNALLAQAQAFHAARAPAGSAPPLGMAPLALLRAGSLAAGPSAASTGTGGKKKKRKTHPSTGGGSTYGGGSQQGMSSYQGGGSPARLPSPAPTAPAVAGTFQAWSAPGILGARPSPPVAQHAFQASSGSTPVPSPQWDQAALIAALNQMSLQASSAPGGEWILDSGASSHMGSGSADTPPPDHIDHAACTRTHPSTPCTPPGSPRASSTTSTSEPRPSSSSPGPLSTSSGPATPATTPSRSPTPIGSPPAPPRHPMITRARHGIFQPNPRYANLADTTVSPVPSSVRAALRDPNWRAAVQEEYDALMSNSTWTLVPKPPRTNIVTGKWVFRHKTNADGSLERYKARWVVRGFSQRPGIDFGETFSPVVKPATIRTVLTLACSRGWPVHQLDVKNAFLHGVLEEQVHCYQPAGFVDMSRREHVCRLAKSLYGLKQAPRAWFQRFAGYATTIGFTASRSDASLFILRRGSEAAHLLF</sequence>
<reference evidence="1" key="1">
    <citation type="submission" date="2021-05" db="EMBL/GenBank/DDBJ databases">
        <authorList>
            <person name="Scholz U."/>
            <person name="Mascher M."/>
            <person name="Fiebig A."/>
        </authorList>
    </citation>
    <scope>NUCLEOTIDE SEQUENCE [LARGE SCALE GENOMIC DNA]</scope>
</reference>
<protein>
    <submittedName>
        <fullName evidence="1">Uncharacterized protein</fullName>
    </submittedName>
</protein>
<name>A0ACD5YGF0_AVESA</name>
<reference evidence="1" key="2">
    <citation type="submission" date="2025-09" db="UniProtKB">
        <authorList>
            <consortium name="EnsemblPlants"/>
        </authorList>
    </citation>
    <scope>IDENTIFICATION</scope>
</reference>
<keyword evidence="2" id="KW-1185">Reference proteome</keyword>
<dbReference type="Proteomes" id="UP001732700">
    <property type="component" value="Chromosome 5D"/>
</dbReference>